<keyword evidence="3" id="KW-1185">Reference proteome</keyword>
<dbReference type="Proteomes" id="UP000001070">
    <property type="component" value="Unassembled WGS sequence"/>
</dbReference>
<dbReference type="EMBL" id="CH916367">
    <property type="protein sequence ID" value="EDW02151.1"/>
    <property type="molecule type" value="Genomic_DNA"/>
</dbReference>
<reference evidence="2 3" key="1">
    <citation type="journal article" date="2007" name="Nature">
        <title>Evolution of genes and genomes on the Drosophila phylogeny.</title>
        <authorList>
            <consortium name="Drosophila 12 Genomes Consortium"/>
            <person name="Clark A.G."/>
            <person name="Eisen M.B."/>
            <person name="Smith D.R."/>
            <person name="Bergman C.M."/>
            <person name="Oliver B."/>
            <person name="Markow T.A."/>
            <person name="Kaufman T.C."/>
            <person name="Kellis M."/>
            <person name="Gelbart W."/>
            <person name="Iyer V.N."/>
            <person name="Pollard D.A."/>
            <person name="Sackton T.B."/>
            <person name="Larracuente A.M."/>
            <person name="Singh N.D."/>
            <person name="Abad J.P."/>
            <person name="Abt D.N."/>
            <person name="Adryan B."/>
            <person name="Aguade M."/>
            <person name="Akashi H."/>
            <person name="Anderson W.W."/>
            <person name="Aquadro C.F."/>
            <person name="Ardell D.H."/>
            <person name="Arguello R."/>
            <person name="Artieri C.G."/>
            <person name="Barbash D.A."/>
            <person name="Barker D."/>
            <person name="Barsanti P."/>
            <person name="Batterham P."/>
            <person name="Batzoglou S."/>
            <person name="Begun D."/>
            <person name="Bhutkar A."/>
            <person name="Blanco E."/>
            <person name="Bosak S.A."/>
            <person name="Bradley R.K."/>
            <person name="Brand A.D."/>
            <person name="Brent M.R."/>
            <person name="Brooks A.N."/>
            <person name="Brown R.H."/>
            <person name="Butlin R.K."/>
            <person name="Caggese C."/>
            <person name="Calvi B.R."/>
            <person name="Bernardo de Carvalho A."/>
            <person name="Caspi A."/>
            <person name="Castrezana S."/>
            <person name="Celniker S.E."/>
            <person name="Chang J.L."/>
            <person name="Chapple C."/>
            <person name="Chatterji S."/>
            <person name="Chinwalla A."/>
            <person name="Civetta A."/>
            <person name="Clifton S.W."/>
            <person name="Comeron J.M."/>
            <person name="Costello J.C."/>
            <person name="Coyne J.A."/>
            <person name="Daub J."/>
            <person name="David R.G."/>
            <person name="Delcher A.L."/>
            <person name="Delehaunty K."/>
            <person name="Do C.B."/>
            <person name="Ebling H."/>
            <person name="Edwards K."/>
            <person name="Eickbush T."/>
            <person name="Evans J.D."/>
            <person name="Filipski A."/>
            <person name="Findeiss S."/>
            <person name="Freyhult E."/>
            <person name="Fulton L."/>
            <person name="Fulton R."/>
            <person name="Garcia A.C."/>
            <person name="Gardiner A."/>
            <person name="Garfield D.A."/>
            <person name="Garvin B.E."/>
            <person name="Gibson G."/>
            <person name="Gilbert D."/>
            <person name="Gnerre S."/>
            <person name="Godfrey J."/>
            <person name="Good R."/>
            <person name="Gotea V."/>
            <person name="Gravely B."/>
            <person name="Greenberg A.J."/>
            <person name="Griffiths-Jones S."/>
            <person name="Gross S."/>
            <person name="Guigo R."/>
            <person name="Gustafson E.A."/>
            <person name="Haerty W."/>
            <person name="Hahn M.W."/>
            <person name="Halligan D.L."/>
            <person name="Halpern A.L."/>
            <person name="Halter G.M."/>
            <person name="Han M.V."/>
            <person name="Heger A."/>
            <person name="Hillier L."/>
            <person name="Hinrichs A.S."/>
            <person name="Holmes I."/>
            <person name="Hoskins R.A."/>
            <person name="Hubisz M.J."/>
            <person name="Hultmark D."/>
            <person name="Huntley M.A."/>
            <person name="Jaffe D.B."/>
            <person name="Jagadeeshan S."/>
            <person name="Jeck W.R."/>
            <person name="Johnson J."/>
            <person name="Jones C.D."/>
            <person name="Jordan W.C."/>
            <person name="Karpen G.H."/>
            <person name="Kataoka E."/>
            <person name="Keightley P.D."/>
            <person name="Kheradpour P."/>
            <person name="Kirkness E.F."/>
            <person name="Koerich L.B."/>
            <person name="Kristiansen K."/>
            <person name="Kudrna D."/>
            <person name="Kulathinal R.J."/>
            <person name="Kumar S."/>
            <person name="Kwok R."/>
            <person name="Lander E."/>
            <person name="Langley C.H."/>
            <person name="Lapoint R."/>
            <person name="Lazzaro B.P."/>
            <person name="Lee S.J."/>
            <person name="Levesque L."/>
            <person name="Li R."/>
            <person name="Lin C.F."/>
            <person name="Lin M.F."/>
            <person name="Lindblad-Toh K."/>
            <person name="Llopart A."/>
            <person name="Long M."/>
            <person name="Low L."/>
            <person name="Lozovsky E."/>
            <person name="Lu J."/>
            <person name="Luo M."/>
            <person name="Machado C.A."/>
            <person name="Makalowski W."/>
            <person name="Marzo M."/>
            <person name="Matsuda M."/>
            <person name="Matzkin L."/>
            <person name="McAllister B."/>
            <person name="McBride C.S."/>
            <person name="McKernan B."/>
            <person name="McKernan K."/>
            <person name="Mendez-Lago M."/>
            <person name="Minx P."/>
            <person name="Mollenhauer M.U."/>
            <person name="Montooth K."/>
            <person name="Mount S.M."/>
            <person name="Mu X."/>
            <person name="Myers E."/>
            <person name="Negre B."/>
            <person name="Newfeld S."/>
            <person name="Nielsen R."/>
            <person name="Noor M.A."/>
            <person name="O'Grady P."/>
            <person name="Pachter L."/>
            <person name="Papaceit M."/>
            <person name="Parisi M.J."/>
            <person name="Parisi M."/>
            <person name="Parts L."/>
            <person name="Pedersen J.S."/>
            <person name="Pesole G."/>
            <person name="Phillippy A.M."/>
            <person name="Ponting C.P."/>
            <person name="Pop M."/>
            <person name="Porcelli D."/>
            <person name="Powell J.R."/>
            <person name="Prohaska S."/>
            <person name="Pruitt K."/>
            <person name="Puig M."/>
            <person name="Quesneville H."/>
            <person name="Ram K.R."/>
            <person name="Rand D."/>
            <person name="Rasmussen M.D."/>
            <person name="Reed L.K."/>
            <person name="Reenan R."/>
            <person name="Reily A."/>
            <person name="Remington K.A."/>
            <person name="Rieger T.T."/>
            <person name="Ritchie M.G."/>
            <person name="Robin C."/>
            <person name="Rogers Y.H."/>
            <person name="Rohde C."/>
            <person name="Rozas J."/>
            <person name="Rubenfield M.J."/>
            <person name="Ruiz A."/>
            <person name="Russo S."/>
            <person name="Salzberg S.L."/>
            <person name="Sanchez-Gracia A."/>
            <person name="Saranga D.J."/>
            <person name="Sato H."/>
            <person name="Schaeffer S.W."/>
            <person name="Schatz M.C."/>
            <person name="Schlenke T."/>
            <person name="Schwartz R."/>
            <person name="Segarra C."/>
            <person name="Singh R.S."/>
            <person name="Sirot L."/>
            <person name="Sirota M."/>
            <person name="Sisneros N.B."/>
            <person name="Smith C.D."/>
            <person name="Smith T.F."/>
            <person name="Spieth J."/>
            <person name="Stage D.E."/>
            <person name="Stark A."/>
            <person name="Stephan W."/>
            <person name="Strausberg R.L."/>
            <person name="Strempel S."/>
            <person name="Sturgill D."/>
            <person name="Sutton G."/>
            <person name="Sutton G.G."/>
            <person name="Tao W."/>
            <person name="Teichmann S."/>
            <person name="Tobari Y.N."/>
            <person name="Tomimura Y."/>
            <person name="Tsolas J.M."/>
            <person name="Valente V.L."/>
            <person name="Venter E."/>
            <person name="Venter J.C."/>
            <person name="Vicario S."/>
            <person name="Vieira F.G."/>
            <person name="Vilella A.J."/>
            <person name="Villasante A."/>
            <person name="Walenz B."/>
            <person name="Wang J."/>
            <person name="Wasserman M."/>
            <person name="Watts T."/>
            <person name="Wilson D."/>
            <person name="Wilson R.K."/>
            <person name="Wing R.A."/>
            <person name="Wolfner M.F."/>
            <person name="Wong A."/>
            <person name="Wong G.K."/>
            <person name="Wu C.I."/>
            <person name="Wu G."/>
            <person name="Yamamoto D."/>
            <person name="Yang H.P."/>
            <person name="Yang S.P."/>
            <person name="Yorke J.A."/>
            <person name="Yoshida K."/>
            <person name="Zdobnov E."/>
            <person name="Zhang P."/>
            <person name="Zhang Y."/>
            <person name="Zimin A.V."/>
            <person name="Baldwin J."/>
            <person name="Abdouelleil A."/>
            <person name="Abdulkadir J."/>
            <person name="Abebe A."/>
            <person name="Abera B."/>
            <person name="Abreu J."/>
            <person name="Acer S.C."/>
            <person name="Aftuck L."/>
            <person name="Alexander A."/>
            <person name="An P."/>
            <person name="Anderson E."/>
            <person name="Anderson S."/>
            <person name="Arachi H."/>
            <person name="Azer M."/>
            <person name="Bachantsang P."/>
            <person name="Barry A."/>
            <person name="Bayul T."/>
            <person name="Berlin A."/>
            <person name="Bessette D."/>
            <person name="Bloom T."/>
            <person name="Blye J."/>
            <person name="Boguslavskiy L."/>
            <person name="Bonnet C."/>
            <person name="Boukhgalter B."/>
            <person name="Bourzgui I."/>
            <person name="Brown A."/>
            <person name="Cahill P."/>
            <person name="Channer S."/>
            <person name="Cheshatsang Y."/>
            <person name="Chuda L."/>
            <person name="Citroen M."/>
            <person name="Collymore A."/>
            <person name="Cooke P."/>
            <person name="Costello M."/>
            <person name="D'Aco K."/>
            <person name="Daza R."/>
            <person name="De Haan G."/>
            <person name="DeGray S."/>
            <person name="DeMaso C."/>
            <person name="Dhargay N."/>
            <person name="Dooley K."/>
            <person name="Dooley E."/>
            <person name="Doricent M."/>
            <person name="Dorje P."/>
            <person name="Dorjee K."/>
            <person name="Dupes A."/>
            <person name="Elong R."/>
            <person name="Falk J."/>
            <person name="Farina A."/>
            <person name="Faro S."/>
            <person name="Ferguson D."/>
            <person name="Fisher S."/>
            <person name="Foley C.D."/>
            <person name="Franke A."/>
            <person name="Friedrich D."/>
            <person name="Gadbois L."/>
            <person name="Gearin G."/>
            <person name="Gearin C.R."/>
            <person name="Giannoukos G."/>
            <person name="Goode T."/>
            <person name="Graham J."/>
            <person name="Grandbois E."/>
            <person name="Grewal S."/>
            <person name="Gyaltsen K."/>
            <person name="Hafez N."/>
            <person name="Hagos B."/>
            <person name="Hall J."/>
            <person name="Henson C."/>
            <person name="Hollinger A."/>
            <person name="Honan T."/>
            <person name="Huard M.D."/>
            <person name="Hughes L."/>
            <person name="Hurhula B."/>
            <person name="Husby M.E."/>
            <person name="Kamat A."/>
            <person name="Kanga B."/>
            <person name="Kashin S."/>
            <person name="Khazanovich D."/>
            <person name="Kisner P."/>
            <person name="Lance K."/>
            <person name="Lara M."/>
            <person name="Lee W."/>
            <person name="Lennon N."/>
            <person name="Letendre F."/>
            <person name="LeVine R."/>
            <person name="Lipovsky A."/>
            <person name="Liu X."/>
            <person name="Liu J."/>
            <person name="Liu S."/>
            <person name="Lokyitsang T."/>
            <person name="Lokyitsang Y."/>
            <person name="Lubonja R."/>
            <person name="Lui A."/>
            <person name="MacDonald P."/>
            <person name="Magnisalis V."/>
            <person name="Maru K."/>
            <person name="Matthews C."/>
            <person name="McCusker W."/>
            <person name="McDonough S."/>
            <person name="Mehta T."/>
            <person name="Meldrim J."/>
            <person name="Meneus L."/>
            <person name="Mihai O."/>
            <person name="Mihalev A."/>
            <person name="Mihova T."/>
            <person name="Mittelman R."/>
            <person name="Mlenga V."/>
            <person name="Montmayeur A."/>
            <person name="Mulrain L."/>
            <person name="Navidi A."/>
            <person name="Naylor J."/>
            <person name="Negash T."/>
            <person name="Nguyen T."/>
            <person name="Nguyen N."/>
            <person name="Nicol R."/>
            <person name="Norbu C."/>
            <person name="Norbu N."/>
            <person name="Novod N."/>
            <person name="O'Neill B."/>
            <person name="Osman S."/>
            <person name="Markiewicz E."/>
            <person name="Oyono O.L."/>
            <person name="Patti C."/>
            <person name="Phunkhang P."/>
            <person name="Pierre F."/>
            <person name="Priest M."/>
            <person name="Raghuraman S."/>
            <person name="Rege F."/>
            <person name="Reyes R."/>
            <person name="Rise C."/>
            <person name="Rogov P."/>
            <person name="Ross K."/>
            <person name="Ryan E."/>
            <person name="Settipalli S."/>
            <person name="Shea T."/>
            <person name="Sherpa N."/>
            <person name="Shi L."/>
            <person name="Shih D."/>
            <person name="Sparrow T."/>
            <person name="Spaulding J."/>
            <person name="Stalker J."/>
            <person name="Stange-Thomann N."/>
            <person name="Stavropoulos S."/>
            <person name="Stone C."/>
            <person name="Strader C."/>
            <person name="Tesfaye S."/>
            <person name="Thomson T."/>
            <person name="Thoulutsang Y."/>
            <person name="Thoulutsang D."/>
            <person name="Topham K."/>
            <person name="Topping I."/>
            <person name="Tsamla T."/>
            <person name="Vassiliev H."/>
            <person name="Vo A."/>
            <person name="Wangchuk T."/>
            <person name="Wangdi T."/>
            <person name="Weiand M."/>
            <person name="Wilkinson J."/>
            <person name="Wilson A."/>
            <person name="Yadav S."/>
            <person name="Young G."/>
            <person name="Yu Q."/>
            <person name="Zembek L."/>
            <person name="Zhong D."/>
            <person name="Zimmer A."/>
            <person name="Zwirko Z."/>
            <person name="Jaffe D.B."/>
            <person name="Alvarez P."/>
            <person name="Brockman W."/>
            <person name="Butler J."/>
            <person name="Chin C."/>
            <person name="Gnerre S."/>
            <person name="Grabherr M."/>
            <person name="Kleber M."/>
            <person name="Mauceli E."/>
            <person name="MacCallum I."/>
        </authorList>
    </citation>
    <scope>NUCLEOTIDE SEQUENCE [LARGE SCALE GENOMIC DNA]</scope>
    <source>
        <strain evidence="3">Tucson 15287-2541.00</strain>
    </source>
</reference>
<dbReference type="AlphaFoldDB" id="B4J7K3"/>
<dbReference type="eggNOG" id="ENOG502S5BY">
    <property type="taxonomic scope" value="Eukaryota"/>
</dbReference>
<dbReference type="OMA" id="PWQKSAY"/>
<feature type="compositionally biased region" description="Basic and acidic residues" evidence="1">
    <location>
        <begin position="658"/>
        <end position="679"/>
    </location>
</feature>
<feature type="compositionally biased region" description="Acidic residues" evidence="1">
    <location>
        <begin position="33"/>
        <end position="54"/>
    </location>
</feature>
<dbReference type="InParanoid" id="B4J7K3"/>
<name>B4J7K3_DROGR</name>
<gene>
    <name evidence="2" type="primary">Dgri\GH20054</name>
    <name evidence="2" type="ORF">Dgri_GH20054</name>
</gene>
<dbReference type="HOGENOM" id="CLU_338972_0_0_1"/>
<feature type="region of interest" description="Disordered" evidence="1">
    <location>
        <begin position="17"/>
        <end position="54"/>
    </location>
</feature>
<sequence>MVRRYTTRLKLAKLNQTIESNKSKRVSNSGCDSEPEEEADAEGDQDGSLDDDEKQEFAPPRYVLEMTPHYTHPALNEGLCQRYDPERKLSVFPSCSLTVPLALYVSSQTTSIVEPCYQRPTAHDDWMKQLLSHKCRYLRETGKQKQRELKHKNQVYNTHLFDAAEQIATQDNAYFRDSYDYYYTGGNLNLLQYSTAGNAAKTLAMHVAGERLQQLHLSEVGLEAELWRPLHTESLAGMSSEIFELMPVNSFRVNHGNMLLARLLNDIAIYELKLDDDADEDDDKSSKYELNCQVKYSTQEGPFISVAQAINQPQILAIACQDRSVRFKDIVTEADISKHEVSILMGIHKASTWAQLRASQEHCFHYACQSALLTIDMRCTNEALNPCFASSAYSPQCESFSCLARSQNPNHLYLASNHKLHCLDVRCLGKKLADRAVVTWTHQMSYPPTFMDAIAHDGSEYVAMGCAYPSEQRICELKGALAQSWTEMSSPALPYAPPQLMEALVDGCQHGAGVDVYADLNERVKCCITGLKFDRLEQASDGAFAQLLTANSIGDVMCQRMTQRDDAEEHEERRTGLHANEAISYYASLVKVHARRQLKCTQVGNMSVLRDIMKSDEERNVEQEKPLIIKDVTIDYGFDDSDDDSEEADEADAEEAEEVPKEVEKEVEQEKKQEEKQEEQQQQPTTSQNALQLPTPPPPPPPPEKTSPAPNTQVVKKKAVNRGPWQKSAHQLSRFTDMLSTCLLNIWDIDEFDLTRDVHIDMIDEKLESEKKEAAAEERTAAWLQQMPQPEEQLAASLQEDERKHFVPGTNLPTHFEAQYADYKEVINESVRIDTTTVIKTEDASFNDSLNFTRQPHSTLRPSEFAIIETGRETNPTPAKRRKTKYTMGF</sequence>
<feature type="region of interest" description="Disordered" evidence="1">
    <location>
        <begin position="632"/>
        <end position="729"/>
    </location>
</feature>
<protein>
    <submittedName>
        <fullName evidence="2">GH20054</fullName>
    </submittedName>
</protein>
<accession>B4J7K3</accession>
<feature type="compositionally biased region" description="Acidic residues" evidence="1">
    <location>
        <begin position="637"/>
        <end position="657"/>
    </location>
</feature>
<dbReference type="GO" id="GO:0005668">
    <property type="term" value="C:RNA polymerase transcription factor SL1 complex"/>
    <property type="evidence" value="ECO:0007669"/>
    <property type="project" value="EnsemblMetazoa"/>
</dbReference>
<proteinExistence type="predicted"/>
<evidence type="ECO:0000313" key="3">
    <source>
        <dbReference type="Proteomes" id="UP000001070"/>
    </source>
</evidence>
<dbReference type="FunCoup" id="B4J7K3">
    <property type="interactions" value="206"/>
</dbReference>
<dbReference type="KEGG" id="dgr:6559940"/>
<organism evidence="3">
    <name type="scientific">Drosophila grimshawi</name>
    <name type="common">Hawaiian fruit fly</name>
    <name type="synonym">Idiomyia grimshawi</name>
    <dbReference type="NCBI Taxonomy" id="7222"/>
    <lineage>
        <taxon>Eukaryota</taxon>
        <taxon>Metazoa</taxon>
        <taxon>Ecdysozoa</taxon>
        <taxon>Arthropoda</taxon>
        <taxon>Hexapoda</taxon>
        <taxon>Insecta</taxon>
        <taxon>Pterygota</taxon>
        <taxon>Neoptera</taxon>
        <taxon>Endopterygota</taxon>
        <taxon>Diptera</taxon>
        <taxon>Brachycera</taxon>
        <taxon>Muscomorpha</taxon>
        <taxon>Ephydroidea</taxon>
        <taxon>Drosophilidae</taxon>
        <taxon>Drosophila</taxon>
        <taxon>Hawaiian Drosophila</taxon>
    </lineage>
</organism>
<dbReference type="STRING" id="7222.B4J7K3"/>
<evidence type="ECO:0000313" key="2">
    <source>
        <dbReference type="EMBL" id="EDW02151.1"/>
    </source>
</evidence>
<dbReference type="OrthoDB" id="8195041at2759"/>
<feature type="compositionally biased region" description="Polar residues" evidence="1">
    <location>
        <begin position="17"/>
        <end position="31"/>
    </location>
</feature>
<feature type="compositionally biased region" description="Pro residues" evidence="1">
    <location>
        <begin position="694"/>
        <end position="705"/>
    </location>
</feature>
<evidence type="ECO:0000256" key="1">
    <source>
        <dbReference type="SAM" id="MobiDB-lite"/>
    </source>
</evidence>
<dbReference type="PhylomeDB" id="B4J7K3"/>